<protein>
    <submittedName>
        <fullName evidence="1">Uncharacterized protein</fullName>
    </submittedName>
</protein>
<proteinExistence type="predicted"/>
<gene>
    <name evidence="1" type="ORF">NM688_g5307</name>
</gene>
<evidence type="ECO:0000313" key="2">
    <source>
        <dbReference type="Proteomes" id="UP001148662"/>
    </source>
</evidence>
<sequence>MPSNVFNNIFFYMSKTLPGEQSKTLSKVLCLNGAVSVELDDERLTHFITNSIPGEDSLEILPESSQAALVTSYWAERSLVLSALQDPAFYSPDPTMLFSGIVATSTNLSQTDNEVLCAGITSLGGQWRTAFTKDVTHMFAMSDDSAKYATAMHFRQMTGVLILVPHWFDDVVRLGMRNLPTEEYEWPEPKVFSNAGVDAIKKLKGEEGEDQKELKKFKPLTPHKKALYDTALVANSDLPAYRPASSNVWDGMKILLSFSLGLSESQYEAHVADIERSGGVVVRRETPEEEVERVAEADALVTKYRSGPAYAKAYRLSKTIGTLPWLWYVRATGLLSRPTDQLLHYPVPRGPVENFSHHVITITNYTGKDREYIKKLIVAMGAEFTPSMTGRNTILIAAYISGTKTTKATSWNIPIVNHLWLEDCFVQWRDVSTANEKYIHFPPGIDFGTVLGDKGVGRVGYDAEELAALEKEVVIEENADASIRPPLASQTVIESPKRRKDKVRTPSKPAKEDEDVVMAADISAGGYLDIDVPLDDNGRLSDIEIVHEEEGQGDESEMDVDDSPSLRKSTRIKAATKPPATPKSILKRSAKAKPAPPAESEPEEEVVQPSSPSRPKRKLVRRFGQPGSSATPAQEESKKASPKSPKTPRRQNRTKADAKGREEASADEDFGEGPSSRKLLVKKTYGAKSRSRSRSRARNDEESEVEPTSRKARASSVRSRSRSRSRAREVESGDKPIPPKRTAKSSRARSTSRGRGRKQSVESEDEEEEDDVPQTRTPAARGRPVSRGRPPTRQQKVLAEEVEQASSSKKASRVIITRSRSRSRLREAAEDASPPKSKQKTSASKGKGKSGQEDSDMDDVVEIPKPAAKTPVKAKSESKAALKRKKPTVPTDTESEVEPPPKRTAKRKASLASVAETEGDAQKKRSESQSRRTPRRDVSVVLPTLKQRPLNLLLRSLRLSVVVVRPPTRSVQTTTKQRSPPSDDSPPPPPPKNRRRPTEPVAEAGPSNLPDTPASSTRSPSKRSAATKATKKLHDVIMPDVVNFQKELKSGHVKSAYDREQAGSKGSGKEKESEHTSVAKGKKRRSMDDGGASADEEPEKKKTKVTAALGKRRDRRSEPENAPNEEPGGTHKHPAVAEGNASPSKGRNIVVLTTQVTFDDDVTRALTKMGAKFTQKPSECTHLVAKHFVRTEKFLCGMAVASYVVNDKWVEMSAIKKRFLPEADYALKDSANEAKYGVKLIDALRRAKKNAGTLFQGMTFYVTPKVPVDIKLLKNVVAVGGGQVSSQTPTARILKGHENRYVISHQSDMSIWRPLAQHGYTIYSQELILTGALKQEIDWESDSNKVPGSY</sequence>
<dbReference type="Proteomes" id="UP001148662">
    <property type="component" value="Unassembled WGS sequence"/>
</dbReference>
<name>A0ACC1SX89_9APHY</name>
<accession>A0ACC1SX89</accession>
<comment type="caution">
    <text evidence="1">The sequence shown here is derived from an EMBL/GenBank/DDBJ whole genome shotgun (WGS) entry which is preliminary data.</text>
</comment>
<reference evidence="1" key="1">
    <citation type="submission" date="2022-07" db="EMBL/GenBank/DDBJ databases">
        <title>Genome Sequence of Phlebia brevispora.</title>
        <authorList>
            <person name="Buettner E."/>
        </authorList>
    </citation>
    <scope>NUCLEOTIDE SEQUENCE</scope>
    <source>
        <strain evidence="1">MPL23</strain>
    </source>
</reference>
<evidence type="ECO:0000313" key="1">
    <source>
        <dbReference type="EMBL" id="KAJ3548369.1"/>
    </source>
</evidence>
<organism evidence="1 2">
    <name type="scientific">Phlebia brevispora</name>
    <dbReference type="NCBI Taxonomy" id="194682"/>
    <lineage>
        <taxon>Eukaryota</taxon>
        <taxon>Fungi</taxon>
        <taxon>Dikarya</taxon>
        <taxon>Basidiomycota</taxon>
        <taxon>Agaricomycotina</taxon>
        <taxon>Agaricomycetes</taxon>
        <taxon>Polyporales</taxon>
        <taxon>Meruliaceae</taxon>
        <taxon>Phlebia</taxon>
    </lineage>
</organism>
<keyword evidence="2" id="KW-1185">Reference proteome</keyword>
<dbReference type="EMBL" id="JANHOG010000964">
    <property type="protein sequence ID" value="KAJ3548369.1"/>
    <property type="molecule type" value="Genomic_DNA"/>
</dbReference>